<dbReference type="HOGENOM" id="CLU_1922812_0_0_2"/>
<sequence length="131" mass="15522">MKDKLNLGEGDVFFLDLTGHTGISESTMKDPHYIAVVMNPGKLLNENHRTIICVPMTSVKSKMWDEVNNRPRIYSHYLIKPEKYPELKNNTLIKCEQIYTINREYFSDYRFTLDKHDLHEVRKRMINIIGY</sequence>
<name>H1Z3H8_9EURY</name>
<evidence type="ECO:0000313" key="1">
    <source>
        <dbReference type="EMBL" id="EHQ34773.1"/>
    </source>
</evidence>
<organism evidence="1 2">
    <name type="scientific">Methanoplanus limicola DSM 2279</name>
    <dbReference type="NCBI Taxonomy" id="937775"/>
    <lineage>
        <taxon>Archaea</taxon>
        <taxon>Methanobacteriati</taxon>
        <taxon>Methanobacteriota</taxon>
        <taxon>Stenosarchaea group</taxon>
        <taxon>Methanomicrobia</taxon>
        <taxon>Methanomicrobiales</taxon>
        <taxon>Methanomicrobiaceae</taxon>
        <taxon>Methanoplanus</taxon>
    </lineage>
</organism>
<reference evidence="1 2" key="1">
    <citation type="submission" date="2011-10" db="EMBL/GenBank/DDBJ databases">
        <title>The Improved High-Quality Draft genome of Methanoplanus limicola DSM 2279.</title>
        <authorList>
            <consortium name="US DOE Joint Genome Institute (JGI-PGF)"/>
            <person name="Lucas S."/>
            <person name="Copeland A."/>
            <person name="Lapidus A."/>
            <person name="Glavina del Rio T."/>
            <person name="Dalin E."/>
            <person name="Tice H."/>
            <person name="Bruce D."/>
            <person name="Goodwin L."/>
            <person name="Pitluck S."/>
            <person name="Peters L."/>
            <person name="Mikhailova N."/>
            <person name="Lu M."/>
            <person name="Kyrpides N."/>
            <person name="Mavromatis K."/>
            <person name="Ivanova N."/>
            <person name="Markowitz V."/>
            <person name="Cheng J.-F."/>
            <person name="Hugenholtz P."/>
            <person name="Woyke T."/>
            <person name="Wu D."/>
            <person name="Wirth R."/>
            <person name="Brambilla E.-M."/>
            <person name="Klenk H.-P."/>
            <person name="Eisen J.A."/>
        </authorList>
    </citation>
    <scope>NUCLEOTIDE SEQUENCE [LARGE SCALE GENOMIC DNA]</scope>
    <source>
        <strain evidence="1 2">DSM 2279</strain>
    </source>
</reference>
<dbReference type="Gene3D" id="2.30.30.110">
    <property type="match status" value="1"/>
</dbReference>
<gene>
    <name evidence="1" type="ORF">Metlim_0650</name>
</gene>
<dbReference type="SUPFAM" id="SSF50118">
    <property type="entry name" value="Cell growth inhibitor/plasmid maintenance toxic component"/>
    <property type="match status" value="1"/>
</dbReference>
<keyword evidence="2" id="KW-1185">Reference proteome</keyword>
<dbReference type="InterPro" id="IPR003477">
    <property type="entry name" value="PemK-like"/>
</dbReference>
<dbReference type="InParanoid" id="H1Z3H8"/>
<dbReference type="RefSeq" id="WP_004076474.1">
    <property type="nucleotide sequence ID" value="NZ_CM001436.1"/>
</dbReference>
<dbReference type="InterPro" id="IPR011067">
    <property type="entry name" value="Plasmid_toxin/cell-grow_inhib"/>
</dbReference>
<dbReference type="Pfam" id="PF02452">
    <property type="entry name" value="PemK_toxin"/>
    <property type="match status" value="1"/>
</dbReference>
<proteinExistence type="predicted"/>
<dbReference type="OrthoDB" id="374698at2157"/>
<dbReference type="EMBL" id="CM001436">
    <property type="protein sequence ID" value="EHQ34773.1"/>
    <property type="molecule type" value="Genomic_DNA"/>
</dbReference>
<dbReference type="STRING" id="937775.Metlim_0650"/>
<accession>H1Z3H8</accession>
<evidence type="ECO:0000313" key="2">
    <source>
        <dbReference type="Proteomes" id="UP000005741"/>
    </source>
</evidence>
<protein>
    <recommendedName>
        <fullName evidence="3">Transcriptional modulator of MazE/toxin, MazF</fullName>
    </recommendedName>
</protein>
<dbReference type="Proteomes" id="UP000005741">
    <property type="component" value="Chromosome"/>
</dbReference>
<dbReference type="GO" id="GO:0003677">
    <property type="term" value="F:DNA binding"/>
    <property type="evidence" value="ECO:0007669"/>
    <property type="project" value="InterPro"/>
</dbReference>
<evidence type="ECO:0008006" key="3">
    <source>
        <dbReference type="Google" id="ProtNLM"/>
    </source>
</evidence>
<dbReference type="AlphaFoldDB" id="H1Z3H8"/>